<evidence type="ECO:0000313" key="1">
    <source>
        <dbReference type="EMBL" id="CAE7194980.1"/>
    </source>
</evidence>
<dbReference type="AlphaFoldDB" id="A0A812J019"/>
<keyword evidence="2" id="KW-1185">Reference proteome</keyword>
<protein>
    <submittedName>
        <fullName evidence="1">Uncharacterized protein</fullName>
    </submittedName>
</protein>
<proteinExistence type="predicted"/>
<evidence type="ECO:0000313" key="2">
    <source>
        <dbReference type="Proteomes" id="UP000649617"/>
    </source>
</evidence>
<reference evidence="1" key="1">
    <citation type="submission" date="2021-02" db="EMBL/GenBank/DDBJ databases">
        <authorList>
            <person name="Dougan E. K."/>
            <person name="Rhodes N."/>
            <person name="Thang M."/>
            <person name="Chan C."/>
        </authorList>
    </citation>
    <scope>NUCLEOTIDE SEQUENCE</scope>
</reference>
<accession>A0A812J019</accession>
<gene>
    <name evidence="1" type="ORF">SPIL2461_LOCUS1623</name>
</gene>
<sequence length="161" mass="17729">MTPSEIDFVLLRLCRVGAPKDFILLLRLISYLSYSSASVEWDIIDLFSGKARVSKWGRRAGLRCASYDIAYNDPKSTKRSKHNNQKRRSSMDINGEAGFALACLLCLQGKYGRLLLMLGTVCSSWVSVNAGTSGRTMATPSGCLEYPSVCSGNRMVARLMS</sequence>
<dbReference type="EMBL" id="CAJNIZ010001594">
    <property type="protein sequence ID" value="CAE7194980.1"/>
    <property type="molecule type" value="Genomic_DNA"/>
</dbReference>
<comment type="caution">
    <text evidence="1">The sequence shown here is derived from an EMBL/GenBank/DDBJ whole genome shotgun (WGS) entry which is preliminary data.</text>
</comment>
<organism evidence="1 2">
    <name type="scientific">Symbiodinium pilosum</name>
    <name type="common">Dinoflagellate</name>
    <dbReference type="NCBI Taxonomy" id="2952"/>
    <lineage>
        <taxon>Eukaryota</taxon>
        <taxon>Sar</taxon>
        <taxon>Alveolata</taxon>
        <taxon>Dinophyceae</taxon>
        <taxon>Suessiales</taxon>
        <taxon>Symbiodiniaceae</taxon>
        <taxon>Symbiodinium</taxon>
    </lineage>
</organism>
<name>A0A812J019_SYMPI</name>
<dbReference type="Proteomes" id="UP000649617">
    <property type="component" value="Unassembled WGS sequence"/>
</dbReference>